<evidence type="ECO:0000313" key="13">
    <source>
        <dbReference type="EMBL" id="MBU8876153.1"/>
    </source>
</evidence>
<dbReference type="InterPro" id="IPR014001">
    <property type="entry name" value="Helicase_ATP-bd"/>
</dbReference>
<dbReference type="PROSITE" id="PS51192">
    <property type="entry name" value="HELICASE_ATP_BIND_1"/>
    <property type="match status" value="1"/>
</dbReference>
<evidence type="ECO:0000259" key="11">
    <source>
        <dbReference type="PROSITE" id="PS51192"/>
    </source>
</evidence>
<dbReference type="Pfam" id="PF00271">
    <property type="entry name" value="Helicase_C"/>
    <property type="match status" value="1"/>
</dbReference>
<dbReference type="Proteomes" id="UP000727907">
    <property type="component" value="Unassembled WGS sequence"/>
</dbReference>
<keyword evidence="1" id="KW-0547">Nucleotide-binding</keyword>
<evidence type="ECO:0000256" key="10">
    <source>
        <dbReference type="SAM" id="MobiDB-lite"/>
    </source>
</evidence>
<evidence type="ECO:0000256" key="8">
    <source>
        <dbReference type="ARBA" id="ARBA00023235"/>
    </source>
</evidence>
<keyword evidence="4" id="KW-0347">Helicase</keyword>
<feature type="region of interest" description="Disordered" evidence="10">
    <location>
        <begin position="109"/>
        <end position="138"/>
    </location>
</feature>
<comment type="caution">
    <text evidence="13">The sequence shown here is derived from an EMBL/GenBank/DDBJ whole genome shotgun (WGS) entry which is preliminary data.</text>
</comment>
<keyword evidence="6" id="KW-0238">DNA-binding</keyword>
<dbReference type="Pfam" id="PF19306">
    <property type="entry name" value="WHD_Lhr"/>
    <property type="match status" value="1"/>
</dbReference>
<evidence type="ECO:0000256" key="4">
    <source>
        <dbReference type="ARBA" id="ARBA00022806"/>
    </source>
</evidence>
<reference evidence="13 14" key="1">
    <citation type="submission" date="2021-06" db="EMBL/GenBank/DDBJ databases">
        <authorList>
            <person name="Lee D.H."/>
        </authorList>
    </citation>
    <scope>NUCLEOTIDE SEQUENCE [LARGE SCALE GENOMIC DNA]</scope>
    <source>
        <strain evidence="13 14">MMS21-HV4-11</strain>
    </source>
</reference>
<dbReference type="InterPro" id="IPR013701">
    <property type="entry name" value="Lhr-like_DEAD/DEAH_assoc"/>
</dbReference>
<keyword evidence="2" id="KW-0227">DNA damage</keyword>
<keyword evidence="14" id="KW-1185">Reference proteome</keyword>
<evidence type="ECO:0000256" key="7">
    <source>
        <dbReference type="ARBA" id="ARBA00023204"/>
    </source>
</evidence>
<dbReference type="InterPro" id="IPR052511">
    <property type="entry name" value="ATP-dep_Helicase"/>
</dbReference>
<feature type="domain" description="Helicase C-terminal" evidence="12">
    <location>
        <begin position="256"/>
        <end position="407"/>
    </location>
</feature>
<evidence type="ECO:0000259" key="12">
    <source>
        <dbReference type="PROSITE" id="PS51194"/>
    </source>
</evidence>
<evidence type="ECO:0000313" key="14">
    <source>
        <dbReference type="Proteomes" id="UP000727907"/>
    </source>
</evidence>
<name>A0ABS6ISE8_9HYPH</name>
<proteinExistence type="inferred from homology"/>
<dbReference type="PROSITE" id="PS51194">
    <property type="entry name" value="HELICASE_CTER"/>
    <property type="match status" value="1"/>
</dbReference>
<sequence>MAPDASYPMDMGLPDLFARWFESRGWAPRPHQLALVDLARRGKSALLIAPTGGGKTLAGFLPSLIELTERRLAGEDLSHKKGQGELHTLYISPLKALATDIRRNLEQPMAEMQLPVRAESRTGDTPQSRRLRQRERPPDLLMTTPESLALLLSYLDAAKFFANLKCVIIDELHAFATSKRGHHLALCLSRLATLAPQARFVGLSATVADPPALAEFLNLREEPVEIVVGEPGAPPIVSIIDAQERIPWGGHMGRHAVPEIYNIIRQHRTSIIFVNTRAQAELAFDALWRINDENLSIGLHHGSLAVEQRRKVEAAMAAGRLRAVVATSSLDLGIDWGDVDLVIQMGAPKGVSRLMQRIGRANHRLDEPSRAMIAPANRFEVLESLAALEAVEARELDGDPPRPPCLDVLAQHIVGTACAQPIDREAFFAEVRRAQPYRDLPRQDFDDTFDFVATGGYALAAYDRWHRLKQLPDGRWMLASPLVAKQFRMNVGTIVELPLMKVRLRRGPVLGEVEEGFVQGLVPGDTFVFAGRLLRFEGVKELAAICSPATGGDPKVPAYGGGRLPLSTFLAARVRGILQDPLKHPKLPAEVQEWLRIQVFRSMLPPADKLLVEGFPRGGKQFLVAYCFEGRNAHQTLGMLLTRRMERMGLRPLGFVATDYVLGLWGLRPASPKQLDELFDEDMLGDDLEAWMDESSMLRRSFRNVAVIAGLIERRFPGEEKSRRQVTFSSDLIYDTLRQHEPGHILLRATRQDAAWQLADLKRLGDLLKRAKGRIVYRRLDRISPLAVPVLLEIGRESVLGGTAEDELLDLAAQELIDEATRL</sequence>
<evidence type="ECO:0000256" key="9">
    <source>
        <dbReference type="ARBA" id="ARBA00093467"/>
    </source>
</evidence>
<evidence type="ECO:0000256" key="1">
    <source>
        <dbReference type="ARBA" id="ARBA00022741"/>
    </source>
</evidence>
<dbReference type="PANTHER" id="PTHR47962:SF3">
    <property type="entry name" value="LARGE ATP-DEPENDENT HELICASE-RELATED PROTEIN"/>
    <property type="match status" value="1"/>
</dbReference>
<protein>
    <submittedName>
        <fullName evidence="13">Ligase-associated DNA damage response DEXH box helicase</fullName>
    </submittedName>
</protein>
<gene>
    <name evidence="13" type="ORF">KQ910_20440</name>
</gene>
<dbReference type="PIRSF" id="PIRSF037307">
    <property type="entry name" value="Lhr-like_helic_prd"/>
    <property type="match status" value="1"/>
</dbReference>
<keyword evidence="5" id="KW-0067">ATP-binding</keyword>
<dbReference type="InterPro" id="IPR026362">
    <property type="entry name" value="DEXH_lig_assoc"/>
</dbReference>
<dbReference type="CDD" id="cd18796">
    <property type="entry name" value="SF2_C_LHR"/>
    <property type="match status" value="1"/>
</dbReference>
<dbReference type="Pfam" id="PF00270">
    <property type="entry name" value="DEAD"/>
    <property type="match status" value="1"/>
</dbReference>
<evidence type="ECO:0000256" key="3">
    <source>
        <dbReference type="ARBA" id="ARBA00022801"/>
    </source>
</evidence>
<organism evidence="13 14">
    <name type="scientific">Reyranella humidisoli</name>
    <dbReference type="NCBI Taxonomy" id="2849149"/>
    <lineage>
        <taxon>Bacteria</taxon>
        <taxon>Pseudomonadati</taxon>
        <taxon>Pseudomonadota</taxon>
        <taxon>Alphaproteobacteria</taxon>
        <taxon>Hyphomicrobiales</taxon>
        <taxon>Reyranellaceae</taxon>
        <taxon>Reyranella</taxon>
    </lineage>
</organism>
<feature type="domain" description="Helicase ATP-binding" evidence="11">
    <location>
        <begin position="36"/>
        <end position="225"/>
    </location>
</feature>
<dbReference type="InterPro" id="IPR045628">
    <property type="entry name" value="Lhr_WH_dom"/>
</dbReference>
<dbReference type="SMART" id="SM00487">
    <property type="entry name" value="DEXDc"/>
    <property type="match status" value="1"/>
</dbReference>
<keyword evidence="7" id="KW-0234">DNA repair</keyword>
<evidence type="ECO:0000256" key="6">
    <source>
        <dbReference type="ARBA" id="ARBA00023125"/>
    </source>
</evidence>
<keyword evidence="8" id="KW-0413">Isomerase</keyword>
<dbReference type="GO" id="GO:0016874">
    <property type="term" value="F:ligase activity"/>
    <property type="evidence" value="ECO:0007669"/>
    <property type="project" value="UniProtKB-KW"/>
</dbReference>
<dbReference type="InterPro" id="IPR001650">
    <property type="entry name" value="Helicase_C-like"/>
</dbReference>
<dbReference type="NCBIfam" id="TIGR04121">
    <property type="entry name" value="DEXH_lig_assoc"/>
    <property type="match status" value="1"/>
</dbReference>
<keyword evidence="3" id="KW-0378">Hydrolase</keyword>
<dbReference type="EMBL" id="JAHOPB010000002">
    <property type="protein sequence ID" value="MBU8876153.1"/>
    <property type="molecule type" value="Genomic_DNA"/>
</dbReference>
<dbReference type="InterPro" id="IPR011545">
    <property type="entry name" value="DEAD/DEAH_box_helicase_dom"/>
</dbReference>
<keyword evidence="13" id="KW-0436">Ligase</keyword>
<dbReference type="InterPro" id="IPR017170">
    <property type="entry name" value="Lhr-like"/>
</dbReference>
<dbReference type="SMART" id="SM00490">
    <property type="entry name" value="HELICc"/>
    <property type="match status" value="1"/>
</dbReference>
<accession>A0ABS6ISE8</accession>
<evidence type="ECO:0000256" key="5">
    <source>
        <dbReference type="ARBA" id="ARBA00022840"/>
    </source>
</evidence>
<dbReference type="Pfam" id="PF08494">
    <property type="entry name" value="DEAD_assoc"/>
    <property type="match status" value="1"/>
</dbReference>
<comment type="similarity">
    <text evidence="9">Belongs to the Lhr helicase family. Lhr-Core subfamily.</text>
</comment>
<evidence type="ECO:0000256" key="2">
    <source>
        <dbReference type="ARBA" id="ARBA00022763"/>
    </source>
</evidence>
<dbReference type="PANTHER" id="PTHR47962">
    <property type="entry name" value="ATP-DEPENDENT HELICASE LHR-RELATED-RELATED"/>
    <property type="match status" value="1"/>
</dbReference>